<keyword evidence="3" id="KW-1185">Reference proteome</keyword>
<feature type="region of interest" description="Disordered" evidence="1">
    <location>
        <begin position="122"/>
        <end position="141"/>
    </location>
</feature>
<evidence type="ECO:0000256" key="1">
    <source>
        <dbReference type="SAM" id="MobiDB-lite"/>
    </source>
</evidence>
<protein>
    <submittedName>
        <fullName evidence="2">DUF29 domain-containing protein</fullName>
    </submittedName>
</protein>
<dbReference type="Pfam" id="PF01724">
    <property type="entry name" value="DUF29"/>
    <property type="match status" value="1"/>
</dbReference>
<gene>
    <name evidence="2" type="ORF">NEA10_19525</name>
</gene>
<accession>A0ABY5ARM4</accession>
<evidence type="ECO:0000313" key="2">
    <source>
        <dbReference type="EMBL" id="USR90986.1"/>
    </source>
</evidence>
<dbReference type="InterPro" id="IPR002636">
    <property type="entry name" value="DUF29"/>
</dbReference>
<dbReference type="RefSeq" id="WP_252663012.1">
    <property type="nucleotide sequence ID" value="NZ_CP098611.1"/>
</dbReference>
<dbReference type="Gene3D" id="1.20.1220.20">
    <property type="entry name" value="Uncharcterised protein PF01724"/>
    <property type="match status" value="1"/>
</dbReference>
<evidence type="ECO:0000313" key="3">
    <source>
        <dbReference type="Proteomes" id="UP001056708"/>
    </source>
</evidence>
<proteinExistence type="predicted"/>
<dbReference type="PANTHER" id="PTHR34235">
    <property type="entry name" value="SLR1203 PROTEIN-RELATED"/>
    <property type="match status" value="1"/>
</dbReference>
<sequence length="141" mass="16777">MSEYELDFYQWTQSQSAMLRSRQVENLDWDHLAEELESMGKRERRELINRLGILLAHLLKWRYQPERRRASWQATIAVQRQDIEELLEDNPSLKSYLVEGFERGYRKGRLLAIAETHLPPSTFPSEPPFTLQEALETEFKP</sequence>
<reference evidence="2" key="1">
    <citation type="submission" date="2022-06" db="EMBL/GenBank/DDBJ databases">
        <title>Genome sequence of Phormidium yuhuli AB48 isolated from an industrial photobioreactor environment.</title>
        <authorList>
            <person name="Qiu Y."/>
            <person name="Noonan A.J.C."/>
            <person name="Dofher K."/>
            <person name="Koch M."/>
            <person name="Kieft B."/>
            <person name="Lin X."/>
            <person name="Ziels R.M."/>
            <person name="Hallam S.J."/>
        </authorList>
    </citation>
    <scope>NUCLEOTIDE SEQUENCE</scope>
    <source>
        <strain evidence="2">AB48</strain>
    </source>
</reference>
<dbReference type="Proteomes" id="UP001056708">
    <property type="component" value="Chromosome"/>
</dbReference>
<name>A0ABY5ARM4_9CYAN</name>
<dbReference type="EMBL" id="CP098611">
    <property type="protein sequence ID" value="USR90986.1"/>
    <property type="molecule type" value="Genomic_DNA"/>
</dbReference>
<organism evidence="2 3">
    <name type="scientific">Phormidium yuhuli AB48</name>
    <dbReference type="NCBI Taxonomy" id="2940671"/>
    <lineage>
        <taxon>Bacteria</taxon>
        <taxon>Bacillati</taxon>
        <taxon>Cyanobacteriota</taxon>
        <taxon>Cyanophyceae</taxon>
        <taxon>Oscillatoriophycideae</taxon>
        <taxon>Oscillatoriales</taxon>
        <taxon>Oscillatoriaceae</taxon>
        <taxon>Phormidium</taxon>
        <taxon>Phormidium yuhuli</taxon>
    </lineage>
</organism>